<dbReference type="AlphaFoldDB" id="A0A139WDY8"/>
<feature type="transmembrane region" description="Helical" evidence="1">
    <location>
        <begin position="29"/>
        <end position="53"/>
    </location>
</feature>
<protein>
    <recommendedName>
        <fullName evidence="4">Transmembrane protein</fullName>
    </recommendedName>
</protein>
<feature type="transmembrane region" description="Helical" evidence="1">
    <location>
        <begin position="162"/>
        <end position="189"/>
    </location>
</feature>
<dbReference type="KEGG" id="tca:103314815"/>
<dbReference type="Proteomes" id="UP000007266">
    <property type="component" value="Linkage group 8"/>
</dbReference>
<dbReference type="InParanoid" id="A0A139WDY8"/>
<dbReference type="FunCoup" id="A0A139WDY8">
    <property type="interactions" value="41"/>
</dbReference>
<proteinExistence type="predicted"/>
<organism evidence="2 3">
    <name type="scientific">Tribolium castaneum</name>
    <name type="common">Red flour beetle</name>
    <dbReference type="NCBI Taxonomy" id="7070"/>
    <lineage>
        <taxon>Eukaryota</taxon>
        <taxon>Metazoa</taxon>
        <taxon>Ecdysozoa</taxon>
        <taxon>Arthropoda</taxon>
        <taxon>Hexapoda</taxon>
        <taxon>Insecta</taxon>
        <taxon>Pterygota</taxon>
        <taxon>Neoptera</taxon>
        <taxon>Endopterygota</taxon>
        <taxon>Coleoptera</taxon>
        <taxon>Polyphaga</taxon>
        <taxon>Cucujiformia</taxon>
        <taxon>Tenebrionidae</taxon>
        <taxon>Tenebrionidae incertae sedis</taxon>
        <taxon>Tribolium</taxon>
    </lineage>
</organism>
<dbReference type="OrthoDB" id="6706044at2759"/>
<keyword evidence="1" id="KW-1133">Transmembrane helix</keyword>
<sequence length="229" mass="26027">MLPVLRVNKVVDSKQNKTACFVCITLRQWAILFSILIFIIMAIITTCTVLGTLHTKQLLHLLEDDIEEERDKHRWDEEKSISSNEARLQHSQDIVLTFSKILSICMWLAWLNLVFAAILIYGVTTMTSVYILPWILISGTTYLLAITTVIMAYLSLIPGLYISYSVLLVCLAGSLIFIEMWYTIVLYYVSLGRARCSRYGSLSPTVIHAYGGYTHTIQPMNNDPNKPLV</sequence>
<reference evidence="2 3" key="2">
    <citation type="journal article" date="2010" name="Nucleic Acids Res.">
        <title>BeetleBase in 2010: revisions to provide comprehensive genomic information for Tribolium castaneum.</title>
        <authorList>
            <person name="Kim H.S."/>
            <person name="Murphy T."/>
            <person name="Xia J."/>
            <person name="Caragea D."/>
            <person name="Park Y."/>
            <person name="Beeman R.W."/>
            <person name="Lorenzen M.D."/>
            <person name="Butcher S."/>
            <person name="Manak J.R."/>
            <person name="Brown S.J."/>
        </authorList>
    </citation>
    <scope>GENOME REANNOTATION</scope>
    <source>
        <strain evidence="2 3">Georgia GA2</strain>
    </source>
</reference>
<evidence type="ECO:0000256" key="1">
    <source>
        <dbReference type="SAM" id="Phobius"/>
    </source>
</evidence>
<feature type="transmembrane region" description="Helical" evidence="1">
    <location>
        <begin position="101"/>
        <end position="123"/>
    </location>
</feature>
<evidence type="ECO:0000313" key="3">
    <source>
        <dbReference type="Proteomes" id="UP000007266"/>
    </source>
</evidence>
<keyword evidence="3" id="KW-1185">Reference proteome</keyword>
<gene>
    <name evidence="2" type="primary">AUGUSTUS-3.0.2_33938</name>
    <name evidence="2" type="ORF">TcasGA2_TC033938</name>
</gene>
<feature type="transmembrane region" description="Helical" evidence="1">
    <location>
        <begin position="130"/>
        <end position="156"/>
    </location>
</feature>
<keyword evidence="1" id="KW-0472">Membrane</keyword>
<evidence type="ECO:0008006" key="4">
    <source>
        <dbReference type="Google" id="ProtNLM"/>
    </source>
</evidence>
<keyword evidence="1" id="KW-0812">Transmembrane</keyword>
<evidence type="ECO:0000313" key="2">
    <source>
        <dbReference type="EMBL" id="KYB26188.1"/>
    </source>
</evidence>
<dbReference type="EMBL" id="KQ971356">
    <property type="protein sequence ID" value="KYB26188.1"/>
    <property type="molecule type" value="Genomic_DNA"/>
</dbReference>
<name>A0A139WDY8_TRICA</name>
<accession>A0A139WDY8</accession>
<reference evidence="2 3" key="1">
    <citation type="journal article" date="2008" name="Nature">
        <title>The genome of the model beetle and pest Tribolium castaneum.</title>
        <authorList>
            <consortium name="Tribolium Genome Sequencing Consortium"/>
            <person name="Richards S."/>
            <person name="Gibbs R.A."/>
            <person name="Weinstock G.M."/>
            <person name="Brown S.J."/>
            <person name="Denell R."/>
            <person name="Beeman R.W."/>
            <person name="Gibbs R."/>
            <person name="Beeman R.W."/>
            <person name="Brown S.J."/>
            <person name="Bucher G."/>
            <person name="Friedrich M."/>
            <person name="Grimmelikhuijzen C.J."/>
            <person name="Klingler M."/>
            <person name="Lorenzen M."/>
            <person name="Richards S."/>
            <person name="Roth S."/>
            <person name="Schroder R."/>
            <person name="Tautz D."/>
            <person name="Zdobnov E.M."/>
            <person name="Muzny D."/>
            <person name="Gibbs R.A."/>
            <person name="Weinstock G.M."/>
            <person name="Attaway T."/>
            <person name="Bell S."/>
            <person name="Buhay C.J."/>
            <person name="Chandrabose M.N."/>
            <person name="Chavez D."/>
            <person name="Clerk-Blankenburg K.P."/>
            <person name="Cree A."/>
            <person name="Dao M."/>
            <person name="Davis C."/>
            <person name="Chacko J."/>
            <person name="Dinh H."/>
            <person name="Dugan-Rocha S."/>
            <person name="Fowler G."/>
            <person name="Garner T.T."/>
            <person name="Garnes J."/>
            <person name="Gnirke A."/>
            <person name="Hawes A."/>
            <person name="Hernandez J."/>
            <person name="Hines S."/>
            <person name="Holder M."/>
            <person name="Hume J."/>
            <person name="Jhangiani S.N."/>
            <person name="Joshi V."/>
            <person name="Khan Z.M."/>
            <person name="Jackson L."/>
            <person name="Kovar C."/>
            <person name="Kowis A."/>
            <person name="Lee S."/>
            <person name="Lewis L.R."/>
            <person name="Margolis J."/>
            <person name="Morgan M."/>
            <person name="Nazareth L.V."/>
            <person name="Nguyen N."/>
            <person name="Okwuonu G."/>
            <person name="Parker D."/>
            <person name="Richards S."/>
            <person name="Ruiz S.J."/>
            <person name="Santibanez J."/>
            <person name="Savard J."/>
            <person name="Scherer S.E."/>
            <person name="Schneider B."/>
            <person name="Sodergren E."/>
            <person name="Tautz D."/>
            <person name="Vattahil S."/>
            <person name="Villasana D."/>
            <person name="White C.S."/>
            <person name="Wright R."/>
            <person name="Park Y."/>
            <person name="Beeman R.W."/>
            <person name="Lord J."/>
            <person name="Oppert B."/>
            <person name="Lorenzen M."/>
            <person name="Brown S."/>
            <person name="Wang L."/>
            <person name="Savard J."/>
            <person name="Tautz D."/>
            <person name="Richards S."/>
            <person name="Weinstock G."/>
            <person name="Gibbs R.A."/>
            <person name="Liu Y."/>
            <person name="Worley K."/>
            <person name="Weinstock G."/>
            <person name="Elsik C.G."/>
            <person name="Reese J.T."/>
            <person name="Elhaik E."/>
            <person name="Landan G."/>
            <person name="Graur D."/>
            <person name="Arensburger P."/>
            <person name="Atkinson P."/>
            <person name="Beeman R.W."/>
            <person name="Beidler J."/>
            <person name="Brown S.J."/>
            <person name="Demuth J.P."/>
            <person name="Drury D.W."/>
            <person name="Du Y.Z."/>
            <person name="Fujiwara H."/>
            <person name="Lorenzen M."/>
            <person name="Maselli V."/>
            <person name="Osanai M."/>
            <person name="Park Y."/>
            <person name="Robertson H.M."/>
            <person name="Tu Z."/>
            <person name="Wang J.J."/>
            <person name="Wang S."/>
            <person name="Richards S."/>
            <person name="Song H."/>
            <person name="Zhang L."/>
            <person name="Sodergren E."/>
            <person name="Werner D."/>
            <person name="Stanke M."/>
            <person name="Morgenstern B."/>
            <person name="Solovyev V."/>
            <person name="Kosarev P."/>
            <person name="Brown G."/>
            <person name="Chen H.C."/>
            <person name="Ermolaeva O."/>
            <person name="Hlavina W."/>
            <person name="Kapustin Y."/>
            <person name="Kiryutin B."/>
            <person name="Kitts P."/>
            <person name="Maglott D."/>
            <person name="Pruitt K."/>
            <person name="Sapojnikov V."/>
            <person name="Souvorov A."/>
            <person name="Mackey A.J."/>
            <person name="Waterhouse R.M."/>
            <person name="Wyder S."/>
            <person name="Zdobnov E.M."/>
            <person name="Zdobnov E.M."/>
            <person name="Wyder S."/>
            <person name="Kriventseva E.V."/>
            <person name="Kadowaki T."/>
            <person name="Bork P."/>
            <person name="Aranda M."/>
            <person name="Bao R."/>
            <person name="Beermann A."/>
            <person name="Berns N."/>
            <person name="Bolognesi R."/>
            <person name="Bonneton F."/>
            <person name="Bopp D."/>
            <person name="Brown S.J."/>
            <person name="Bucher G."/>
            <person name="Butts T."/>
            <person name="Chaumot A."/>
            <person name="Denell R.E."/>
            <person name="Ferrier D.E."/>
            <person name="Friedrich M."/>
            <person name="Gordon C.M."/>
            <person name="Jindra M."/>
            <person name="Klingler M."/>
            <person name="Lan Q."/>
            <person name="Lattorff H.M."/>
            <person name="Laudet V."/>
            <person name="von Levetsow C."/>
            <person name="Liu Z."/>
            <person name="Lutz R."/>
            <person name="Lynch J.A."/>
            <person name="da Fonseca R.N."/>
            <person name="Posnien N."/>
            <person name="Reuter R."/>
            <person name="Roth S."/>
            <person name="Savard J."/>
            <person name="Schinko J.B."/>
            <person name="Schmitt C."/>
            <person name="Schoppmeier M."/>
            <person name="Schroder R."/>
            <person name="Shippy T.D."/>
            <person name="Simonnet F."/>
            <person name="Marques-Souza H."/>
            <person name="Tautz D."/>
            <person name="Tomoyasu Y."/>
            <person name="Trauner J."/>
            <person name="Van der Zee M."/>
            <person name="Vervoort M."/>
            <person name="Wittkopp N."/>
            <person name="Wimmer E.A."/>
            <person name="Yang X."/>
            <person name="Jones A.K."/>
            <person name="Sattelle D.B."/>
            <person name="Ebert P.R."/>
            <person name="Nelson D."/>
            <person name="Scott J.G."/>
            <person name="Beeman R.W."/>
            <person name="Muthukrishnan S."/>
            <person name="Kramer K.J."/>
            <person name="Arakane Y."/>
            <person name="Beeman R.W."/>
            <person name="Zhu Q."/>
            <person name="Hogenkamp D."/>
            <person name="Dixit R."/>
            <person name="Oppert B."/>
            <person name="Jiang H."/>
            <person name="Zou Z."/>
            <person name="Marshall J."/>
            <person name="Elpidina E."/>
            <person name="Vinokurov K."/>
            <person name="Oppert C."/>
            <person name="Zou Z."/>
            <person name="Evans J."/>
            <person name="Lu Z."/>
            <person name="Zhao P."/>
            <person name="Sumathipala N."/>
            <person name="Altincicek B."/>
            <person name="Vilcinskas A."/>
            <person name="Williams M."/>
            <person name="Hultmark D."/>
            <person name="Hetru C."/>
            <person name="Jiang H."/>
            <person name="Grimmelikhuijzen C.J."/>
            <person name="Hauser F."/>
            <person name="Cazzamali G."/>
            <person name="Williamson M."/>
            <person name="Park Y."/>
            <person name="Li B."/>
            <person name="Tanaka Y."/>
            <person name="Predel R."/>
            <person name="Neupert S."/>
            <person name="Schachtner J."/>
            <person name="Verleyen P."/>
            <person name="Raible F."/>
            <person name="Bork P."/>
            <person name="Friedrich M."/>
            <person name="Walden K.K."/>
            <person name="Robertson H.M."/>
            <person name="Angeli S."/>
            <person name="Foret S."/>
            <person name="Bucher G."/>
            <person name="Schuetz S."/>
            <person name="Maleszka R."/>
            <person name="Wimmer E.A."/>
            <person name="Beeman R.W."/>
            <person name="Lorenzen M."/>
            <person name="Tomoyasu Y."/>
            <person name="Miller S.C."/>
            <person name="Grossmann D."/>
            <person name="Bucher G."/>
        </authorList>
    </citation>
    <scope>NUCLEOTIDE SEQUENCE [LARGE SCALE GENOMIC DNA]</scope>
    <source>
        <strain evidence="2 3">Georgia GA2</strain>
    </source>
</reference>